<dbReference type="GeneID" id="101740530"/>
<sequence>MAQEWRPEQEAKNELQKNAIAEARRTELETFQRALDMHWLNSRMDDGRMGRCLALIQREAEMEKQFQERTDHAAIVNAQAEKETKLAIEVAKLRRQEMCELLRRHYLRERDPSLRNLMQKLQAGYVCRDLQQQILHNQYRKLQEETEEKRANDVLKNTLYNDKEALDREEREKMERNDEYCRDLQQQLVNRQKQKQCAYEDTLIEKKMLEEVMRTIADEDQRELEKKRIEREKVRNEMVTFKRARDAWKEKQKQMLVIEERQLEAQRRAAADRTSAVIAERERQIRAKEELNEKIASKILADEAARREREDVIKQLQEQEYLEKNVVDAAGDAERALHAAAATQRALARQVELRAAAARGERQREAEFRKANESKMAAEVQKEKEKEMKNKEKARQYSQELLKQIEENSRRRKQEKELEESRAQYVWDCGTSWRQEVNEERKKIITEHAPHLIGYLQAGVIAKEDLAAVREGADRHQRLAPLDIESMATSRRPHRYSKCNQQCRVLREY</sequence>
<evidence type="ECO:0000256" key="1">
    <source>
        <dbReference type="ARBA" id="ARBA00004123"/>
    </source>
</evidence>
<reference evidence="16" key="2">
    <citation type="submission" date="2022-06" db="UniProtKB">
        <authorList>
            <consortium name="EnsemblMetazoa"/>
        </authorList>
    </citation>
    <scope>IDENTIFICATION</scope>
    <source>
        <strain evidence="16">p50T (Dazao)</strain>
    </source>
</reference>
<protein>
    <recommendedName>
        <fullName evidence="4">Meiosis-specific nuclear structural protein 1</fullName>
    </recommendedName>
</protein>
<dbReference type="PANTHER" id="PTHR19265">
    <property type="entry name" value="MEIOSIS-SPECIFIC NUCLEAR STRUCTURAL PROTEIN 1"/>
    <property type="match status" value="1"/>
</dbReference>
<accession>A0A8R2LXD3</accession>
<evidence type="ECO:0000256" key="7">
    <source>
        <dbReference type="ARBA" id="ARBA00023054"/>
    </source>
</evidence>
<evidence type="ECO:0000256" key="13">
    <source>
        <dbReference type="ARBA" id="ARBA00046114"/>
    </source>
</evidence>
<dbReference type="InterPro" id="IPR026504">
    <property type="entry name" value="MNS1"/>
</dbReference>
<dbReference type="AlphaFoldDB" id="A0A8R2LXD3"/>
<feature type="coiled-coil region" evidence="14">
    <location>
        <begin position="377"/>
        <end position="422"/>
    </location>
</feature>
<keyword evidence="6" id="KW-0282">Flagellum</keyword>
<dbReference type="GO" id="GO:0044782">
    <property type="term" value="P:cilium organization"/>
    <property type="evidence" value="ECO:0007669"/>
    <property type="project" value="TreeGrafter"/>
</dbReference>
<evidence type="ECO:0000313" key="16">
    <source>
        <dbReference type="EnsemblMetazoa" id="XP_037868786.1"/>
    </source>
</evidence>
<evidence type="ECO:0000259" key="15">
    <source>
        <dbReference type="Pfam" id="PF13868"/>
    </source>
</evidence>
<dbReference type="GO" id="GO:0031514">
    <property type="term" value="C:motile cilium"/>
    <property type="evidence" value="ECO:0007669"/>
    <property type="project" value="TreeGrafter"/>
</dbReference>
<evidence type="ECO:0000313" key="17">
    <source>
        <dbReference type="Proteomes" id="UP000005204"/>
    </source>
</evidence>
<comment type="function">
    <text evidence="13">Microtubule inner protein (MIP) part of the dynein-decorated doublet microtubules (DMTs) in cilia axoneme, which is required for motile cilia beating. May play a role in the control of meiotic division and germ cell differentiation through regulation of pairing and recombination during meiosis. Required for sperm flagella assembly. May play a role in the assembly and function of the outer dynein arm-docking complex (ODA-DC). ODA-DC mediates outer dynein arms (ODA) binding onto the axonemal doublet microtubules.</text>
</comment>
<dbReference type="InterPro" id="IPR043597">
    <property type="entry name" value="TPH_dom"/>
</dbReference>
<organism evidence="16 17">
    <name type="scientific">Bombyx mori</name>
    <name type="common">Silk moth</name>
    <dbReference type="NCBI Taxonomy" id="7091"/>
    <lineage>
        <taxon>Eukaryota</taxon>
        <taxon>Metazoa</taxon>
        <taxon>Ecdysozoa</taxon>
        <taxon>Arthropoda</taxon>
        <taxon>Hexapoda</taxon>
        <taxon>Insecta</taxon>
        <taxon>Pterygota</taxon>
        <taxon>Neoptera</taxon>
        <taxon>Endopterygota</taxon>
        <taxon>Lepidoptera</taxon>
        <taxon>Glossata</taxon>
        <taxon>Ditrysia</taxon>
        <taxon>Bombycoidea</taxon>
        <taxon>Bombycidae</taxon>
        <taxon>Bombycinae</taxon>
        <taxon>Bombyx</taxon>
    </lineage>
</organism>
<dbReference type="GO" id="GO:0051321">
    <property type="term" value="P:meiotic cell cycle"/>
    <property type="evidence" value="ECO:0007669"/>
    <property type="project" value="UniProtKB-KW"/>
</dbReference>
<feature type="domain" description="Trichohyalin-plectin-homology" evidence="15">
    <location>
        <begin position="107"/>
        <end position="457"/>
    </location>
</feature>
<dbReference type="Proteomes" id="UP000005204">
    <property type="component" value="Unassembled WGS sequence"/>
</dbReference>
<dbReference type="RefSeq" id="XP_037868786.1">
    <property type="nucleotide sequence ID" value="XM_038012858.2"/>
</dbReference>
<evidence type="ECO:0000256" key="10">
    <source>
        <dbReference type="ARBA" id="ARBA00023242"/>
    </source>
</evidence>
<evidence type="ECO:0000256" key="14">
    <source>
        <dbReference type="SAM" id="Coils"/>
    </source>
</evidence>
<evidence type="ECO:0000256" key="5">
    <source>
        <dbReference type="ARBA" id="ARBA00022490"/>
    </source>
</evidence>
<evidence type="ECO:0000256" key="8">
    <source>
        <dbReference type="ARBA" id="ARBA00023069"/>
    </source>
</evidence>
<comment type="subcellular location">
    <subcellularLocation>
        <location evidence="2">Cytoplasm</location>
        <location evidence="2">Cytoskeleton</location>
        <location evidence="2">Flagellum axoneme</location>
    </subcellularLocation>
    <subcellularLocation>
        <location evidence="1">Nucleus</location>
    </subcellularLocation>
</comment>
<dbReference type="Pfam" id="PF13868">
    <property type="entry name" value="TPH"/>
    <property type="match status" value="1"/>
</dbReference>
<evidence type="ECO:0000256" key="4">
    <source>
        <dbReference type="ARBA" id="ARBA00014813"/>
    </source>
</evidence>
<evidence type="ECO:0000256" key="6">
    <source>
        <dbReference type="ARBA" id="ARBA00022846"/>
    </source>
</evidence>
<dbReference type="EnsemblMetazoa" id="XM_038012858.1">
    <property type="protein sequence ID" value="XP_037868786.1"/>
    <property type="gene ID" value="LOC101740530"/>
</dbReference>
<evidence type="ECO:0000256" key="9">
    <source>
        <dbReference type="ARBA" id="ARBA00023212"/>
    </source>
</evidence>
<keyword evidence="12" id="KW-0966">Cell projection</keyword>
<keyword evidence="11" id="KW-0469">Meiosis</keyword>
<comment type="similarity">
    <text evidence="3">Belongs to the MNS1 family.</text>
</comment>
<keyword evidence="5" id="KW-0963">Cytoplasm</keyword>
<feature type="coiled-coil region" evidence="14">
    <location>
        <begin position="217"/>
        <end position="269"/>
    </location>
</feature>
<evidence type="ECO:0000256" key="2">
    <source>
        <dbReference type="ARBA" id="ARBA00004611"/>
    </source>
</evidence>
<dbReference type="GO" id="GO:0005634">
    <property type="term" value="C:nucleus"/>
    <property type="evidence" value="ECO:0007669"/>
    <property type="project" value="UniProtKB-SubCell"/>
</dbReference>
<keyword evidence="10" id="KW-0539">Nucleus</keyword>
<evidence type="ECO:0000256" key="3">
    <source>
        <dbReference type="ARBA" id="ARBA00009158"/>
    </source>
</evidence>
<keyword evidence="7 14" id="KW-0175">Coiled coil</keyword>
<reference evidence="17" key="1">
    <citation type="journal article" date="2008" name="Insect Biochem. Mol. Biol.">
        <title>The genome of a lepidopteran model insect, the silkworm Bombyx mori.</title>
        <authorList>
            <consortium name="International Silkworm Genome Consortium"/>
        </authorList>
    </citation>
    <scope>NUCLEOTIDE SEQUENCE [LARGE SCALE GENOMIC DNA]</scope>
    <source>
        <strain evidence="17">p50T</strain>
    </source>
</reference>
<keyword evidence="17" id="KW-1185">Reference proteome</keyword>
<evidence type="ECO:0000256" key="11">
    <source>
        <dbReference type="ARBA" id="ARBA00023254"/>
    </source>
</evidence>
<evidence type="ECO:0000256" key="12">
    <source>
        <dbReference type="ARBA" id="ARBA00023273"/>
    </source>
</evidence>
<keyword evidence="9" id="KW-0206">Cytoskeleton</keyword>
<dbReference type="PANTHER" id="PTHR19265:SF0">
    <property type="entry name" value="MEIOSIS-SPECIFIC NUCLEAR STRUCTURAL PROTEIN 1"/>
    <property type="match status" value="1"/>
</dbReference>
<proteinExistence type="inferred from homology"/>
<name>A0A8R2LXD3_BOMMO</name>
<keyword evidence="8" id="KW-0969">Cilium</keyword>